<evidence type="ECO:0000313" key="2">
    <source>
        <dbReference type="Proteomes" id="UP000594263"/>
    </source>
</evidence>
<dbReference type="Gramene" id="Kaladp0075s0073.1.v1.1">
    <property type="protein sequence ID" value="Kaladp0075s0073.1.v1.1"/>
    <property type="gene ID" value="Kaladp0075s0073.v1.1"/>
</dbReference>
<dbReference type="OMA" id="QPNAQFH"/>
<accession>A0A7N0ULT5</accession>
<proteinExistence type="predicted"/>
<sequence length="98" mass="11090">MSTSTQPSFPVKQKHLCLNLKGHKTDLIISSYDDHYLVIATQLGTMGTILHARKEEGVSTEPTFHVSVMFGKRDEPMLSACARQLIEHIRYILFLCTL</sequence>
<organism evidence="1 2">
    <name type="scientific">Kalanchoe fedtschenkoi</name>
    <name type="common">Lavender scallops</name>
    <name type="synonym">South American air plant</name>
    <dbReference type="NCBI Taxonomy" id="63787"/>
    <lineage>
        <taxon>Eukaryota</taxon>
        <taxon>Viridiplantae</taxon>
        <taxon>Streptophyta</taxon>
        <taxon>Embryophyta</taxon>
        <taxon>Tracheophyta</taxon>
        <taxon>Spermatophyta</taxon>
        <taxon>Magnoliopsida</taxon>
        <taxon>eudicotyledons</taxon>
        <taxon>Gunneridae</taxon>
        <taxon>Pentapetalae</taxon>
        <taxon>Saxifragales</taxon>
        <taxon>Crassulaceae</taxon>
        <taxon>Kalanchoe</taxon>
    </lineage>
</organism>
<dbReference type="AlphaFoldDB" id="A0A7N0ULT5"/>
<evidence type="ECO:0008006" key="3">
    <source>
        <dbReference type="Google" id="ProtNLM"/>
    </source>
</evidence>
<dbReference type="InterPro" id="IPR018788">
    <property type="entry name" value="Proteasome_assmbl_chp_3"/>
</dbReference>
<name>A0A7N0ULT5_KALFE</name>
<keyword evidence="2" id="KW-1185">Reference proteome</keyword>
<dbReference type="Proteomes" id="UP000594263">
    <property type="component" value="Unplaced"/>
</dbReference>
<dbReference type="Gene3D" id="3.30.230.90">
    <property type="match status" value="1"/>
</dbReference>
<reference evidence="1" key="1">
    <citation type="submission" date="2021-01" db="UniProtKB">
        <authorList>
            <consortium name="EnsemblPlants"/>
        </authorList>
    </citation>
    <scope>IDENTIFICATION</scope>
</reference>
<evidence type="ECO:0000313" key="1">
    <source>
        <dbReference type="EnsemblPlants" id="Kaladp0075s0073.1.v1.1"/>
    </source>
</evidence>
<dbReference type="PANTHER" id="PTHR31051:SF1">
    <property type="entry name" value="PROTEASOME ASSEMBLY CHAPERONE 3"/>
    <property type="match status" value="1"/>
</dbReference>
<dbReference type="Pfam" id="PF10178">
    <property type="entry name" value="PAC3"/>
    <property type="match status" value="1"/>
</dbReference>
<dbReference type="GO" id="GO:0043248">
    <property type="term" value="P:proteasome assembly"/>
    <property type="evidence" value="ECO:0007669"/>
    <property type="project" value="InterPro"/>
</dbReference>
<dbReference type="PANTHER" id="PTHR31051">
    <property type="entry name" value="PROTEASOME ASSEMBLY CHAPERONE 3"/>
    <property type="match status" value="1"/>
</dbReference>
<dbReference type="EnsemblPlants" id="Kaladp0075s0073.1.v1.1">
    <property type="protein sequence ID" value="Kaladp0075s0073.1.v1.1"/>
    <property type="gene ID" value="Kaladp0075s0073.v1.1"/>
</dbReference>
<dbReference type="InterPro" id="IPR053720">
    <property type="entry name" value="Psm_Assembly_Chaperone"/>
</dbReference>
<protein>
    <recommendedName>
        <fullName evidence="3">Proteasome assembly chaperone 3</fullName>
    </recommendedName>
</protein>